<dbReference type="InterPro" id="IPR011333">
    <property type="entry name" value="SKP1/BTB/POZ_sf"/>
</dbReference>
<gene>
    <name evidence="4" type="ORF">DPMN_012790</name>
</gene>
<dbReference type="SMART" id="SM00225">
    <property type="entry name" value="BTB"/>
    <property type="match status" value="1"/>
</dbReference>
<reference evidence="4" key="2">
    <citation type="submission" date="2020-11" db="EMBL/GenBank/DDBJ databases">
        <authorList>
            <person name="McCartney M.A."/>
            <person name="Auch B."/>
            <person name="Kono T."/>
            <person name="Mallez S."/>
            <person name="Becker A."/>
            <person name="Gohl D.M."/>
            <person name="Silverstein K.A.T."/>
            <person name="Koren S."/>
            <person name="Bechman K.B."/>
            <person name="Herman A."/>
            <person name="Abrahante J.E."/>
            <person name="Garbe J."/>
        </authorList>
    </citation>
    <scope>NUCLEOTIDE SEQUENCE</scope>
    <source>
        <strain evidence="4">Duluth1</strain>
        <tissue evidence="4">Whole animal</tissue>
    </source>
</reference>
<keyword evidence="2" id="KW-0677">Repeat</keyword>
<evidence type="ECO:0000256" key="1">
    <source>
        <dbReference type="ARBA" id="ARBA00022441"/>
    </source>
</evidence>
<dbReference type="OrthoDB" id="6482909at2759"/>
<dbReference type="PANTHER" id="PTHR45632">
    <property type="entry name" value="LD33804P"/>
    <property type="match status" value="1"/>
</dbReference>
<feature type="domain" description="BTB" evidence="3">
    <location>
        <begin position="23"/>
        <end position="90"/>
    </location>
</feature>
<accession>A0A9D4S326</accession>
<proteinExistence type="predicted"/>
<sequence>MNQQQQYLCDGLERLRQNEGSYADFTILSEDFKTFHCHRVVLAAVSPFFDTMFTSDMKEASEQRTDLPFSTETVDLLLKFIYTGCDVISEDTVVELYHAAHFLQIQTLVALCESFVRSNMTMSISLDIWTIARLFGSNEIVDIAKSIVLQNFSIFITRDAIGRLYFDNFKEIIQEPLLNCTGTLKCTAAWVWFLSQQSPTVENAKSAVAAVLQAPNVDTNDILDVVKEKFDGESDDIGVSNGDEMNSLSEKAEIWMKACEALWIRRDGNKEYIASGSLQTGSNATEQSEWLLVIGGSHRHENRMSLLNYMKKQWFDLKAPNEKLGHQYAICALQHRLYLSGGVNNKRRFMYFDGSEKKWFKLSDLLSDREQHIMTAVDKCIYVLGGKTSAERGEIQRYDTVVPGWIKCGSMAKPVAGARSVVVAERIYIFGGYECGSGPTSTVAIDTIQCFDTKSKLSWLYKTLRLPFQMKSSAFGVVHLGLQIYVVHKSVVYKMIDTLTDDAKIEKIGLLPKPCLNKDFGVAGFGTNIVVFGGEDENFEESKRIMQMDTVSMQAVEIPLALPFTMADFCYTKLTVPSTWVLNDL</sequence>
<name>A0A9D4S326_DREPO</name>
<dbReference type="EMBL" id="JAIWYP010000001">
    <property type="protein sequence ID" value="KAH3888750.1"/>
    <property type="molecule type" value="Genomic_DNA"/>
</dbReference>
<keyword evidence="5" id="KW-1185">Reference proteome</keyword>
<evidence type="ECO:0000259" key="3">
    <source>
        <dbReference type="PROSITE" id="PS50097"/>
    </source>
</evidence>
<keyword evidence="1" id="KW-0880">Kelch repeat</keyword>
<organism evidence="4 5">
    <name type="scientific">Dreissena polymorpha</name>
    <name type="common">Zebra mussel</name>
    <name type="synonym">Mytilus polymorpha</name>
    <dbReference type="NCBI Taxonomy" id="45954"/>
    <lineage>
        <taxon>Eukaryota</taxon>
        <taxon>Metazoa</taxon>
        <taxon>Spiralia</taxon>
        <taxon>Lophotrochozoa</taxon>
        <taxon>Mollusca</taxon>
        <taxon>Bivalvia</taxon>
        <taxon>Autobranchia</taxon>
        <taxon>Heteroconchia</taxon>
        <taxon>Euheterodonta</taxon>
        <taxon>Imparidentia</taxon>
        <taxon>Neoheterodontei</taxon>
        <taxon>Myida</taxon>
        <taxon>Dreissenoidea</taxon>
        <taxon>Dreissenidae</taxon>
        <taxon>Dreissena</taxon>
    </lineage>
</organism>
<reference evidence="4" key="1">
    <citation type="journal article" date="2019" name="bioRxiv">
        <title>The Genome of the Zebra Mussel, Dreissena polymorpha: A Resource for Invasive Species Research.</title>
        <authorList>
            <person name="McCartney M.A."/>
            <person name="Auch B."/>
            <person name="Kono T."/>
            <person name="Mallez S."/>
            <person name="Zhang Y."/>
            <person name="Obille A."/>
            <person name="Becker A."/>
            <person name="Abrahante J.E."/>
            <person name="Garbe J."/>
            <person name="Badalamenti J.P."/>
            <person name="Herman A."/>
            <person name="Mangelson H."/>
            <person name="Liachko I."/>
            <person name="Sullivan S."/>
            <person name="Sone E.D."/>
            <person name="Koren S."/>
            <person name="Silverstein K.A.T."/>
            <person name="Beckman K.B."/>
            <person name="Gohl D.M."/>
        </authorList>
    </citation>
    <scope>NUCLEOTIDE SEQUENCE</scope>
    <source>
        <strain evidence="4">Duluth1</strain>
        <tissue evidence="4">Whole animal</tissue>
    </source>
</reference>
<dbReference type="Gene3D" id="3.30.710.10">
    <property type="entry name" value="Potassium Channel Kv1.1, Chain A"/>
    <property type="match status" value="1"/>
</dbReference>
<comment type="caution">
    <text evidence="4">The sequence shown here is derived from an EMBL/GenBank/DDBJ whole genome shotgun (WGS) entry which is preliminary data.</text>
</comment>
<evidence type="ECO:0000256" key="2">
    <source>
        <dbReference type="ARBA" id="ARBA00022737"/>
    </source>
</evidence>
<dbReference type="PROSITE" id="PS50097">
    <property type="entry name" value="BTB"/>
    <property type="match status" value="1"/>
</dbReference>
<evidence type="ECO:0000313" key="4">
    <source>
        <dbReference type="EMBL" id="KAH3888750.1"/>
    </source>
</evidence>
<dbReference type="Proteomes" id="UP000828390">
    <property type="component" value="Unassembled WGS sequence"/>
</dbReference>
<dbReference type="Pfam" id="PF24681">
    <property type="entry name" value="Kelch_KLHDC2_KLHL20_DRC7"/>
    <property type="match status" value="1"/>
</dbReference>
<dbReference type="InterPro" id="IPR015915">
    <property type="entry name" value="Kelch-typ_b-propeller"/>
</dbReference>
<dbReference type="SUPFAM" id="SSF54695">
    <property type="entry name" value="POZ domain"/>
    <property type="match status" value="1"/>
</dbReference>
<protein>
    <recommendedName>
        <fullName evidence="3">BTB domain-containing protein</fullName>
    </recommendedName>
</protein>
<dbReference type="Gene3D" id="2.120.10.80">
    <property type="entry name" value="Kelch-type beta propeller"/>
    <property type="match status" value="1"/>
</dbReference>
<dbReference type="Pfam" id="PF00651">
    <property type="entry name" value="BTB"/>
    <property type="match status" value="1"/>
</dbReference>
<evidence type="ECO:0000313" key="5">
    <source>
        <dbReference type="Proteomes" id="UP000828390"/>
    </source>
</evidence>
<dbReference type="PANTHER" id="PTHR45632:SF5">
    <property type="entry name" value="KELCH-LIKE PROTEIN 22"/>
    <property type="match status" value="1"/>
</dbReference>
<dbReference type="AlphaFoldDB" id="A0A9D4S326"/>
<dbReference type="CDD" id="cd18186">
    <property type="entry name" value="BTB_POZ_ZBTB_KLHL-like"/>
    <property type="match status" value="1"/>
</dbReference>
<dbReference type="CDD" id="cd14733">
    <property type="entry name" value="BACK"/>
    <property type="match status" value="1"/>
</dbReference>
<dbReference type="SUPFAM" id="SSF117281">
    <property type="entry name" value="Kelch motif"/>
    <property type="match status" value="1"/>
</dbReference>
<dbReference type="InterPro" id="IPR000210">
    <property type="entry name" value="BTB/POZ_dom"/>
</dbReference>